<dbReference type="EMBL" id="JARFYN010000005">
    <property type="protein sequence ID" value="MDL2405188.1"/>
    <property type="molecule type" value="Genomic_DNA"/>
</dbReference>
<name>A0ABT7KCR6_9HYPH</name>
<comment type="caution">
    <text evidence="2">The sequence shown here is derived from an EMBL/GenBank/DDBJ whole genome shotgun (WGS) entry which is preliminary data.</text>
</comment>
<protein>
    <submittedName>
        <fullName evidence="2">Uncharacterized protein</fullName>
    </submittedName>
</protein>
<organism evidence="2 3">
    <name type="scientific">Rhizobium calliandrae</name>
    <dbReference type="NCBI Taxonomy" id="1312182"/>
    <lineage>
        <taxon>Bacteria</taxon>
        <taxon>Pseudomonadati</taxon>
        <taxon>Pseudomonadota</taxon>
        <taxon>Alphaproteobacteria</taxon>
        <taxon>Hyphomicrobiales</taxon>
        <taxon>Rhizobiaceae</taxon>
        <taxon>Rhizobium/Agrobacterium group</taxon>
        <taxon>Rhizobium</taxon>
    </lineage>
</organism>
<evidence type="ECO:0000313" key="2">
    <source>
        <dbReference type="EMBL" id="MDL2405188.1"/>
    </source>
</evidence>
<evidence type="ECO:0000256" key="1">
    <source>
        <dbReference type="SAM" id="MobiDB-lite"/>
    </source>
</evidence>
<gene>
    <name evidence="2" type="ORF">PY650_05870</name>
</gene>
<proteinExistence type="predicted"/>
<dbReference type="RefSeq" id="WP_285878098.1">
    <property type="nucleotide sequence ID" value="NZ_JARFYN010000005.1"/>
</dbReference>
<evidence type="ECO:0000313" key="3">
    <source>
        <dbReference type="Proteomes" id="UP001172630"/>
    </source>
</evidence>
<reference evidence="2" key="1">
    <citation type="submission" date="2023-06" db="EMBL/GenBank/DDBJ databases">
        <title>Phylogenetic Diversity of Rhizobium strains.</title>
        <authorList>
            <person name="Moura F.T."/>
            <person name="Helene L.C.F."/>
            <person name="Hungria M."/>
        </authorList>
    </citation>
    <scope>NUCLEOTIDE SEQUENCE</scope>
    <source>
        <strain evidence="2">CCGE524</strain>
    </source>
</reference>
<sequence length="181" mass="20058">MSDDAQLRARAPAPSPTSSAFTSGAKEVQVQRKRVKTRTTPRELMDPNAGEVGSGVIHVIEDVNEEHFAEALTDGVRAAFDLGSAGYEVFKVILVEYQQARISDGHRDSLTLFFSEGQLNGKRTEMNETQFQSGLNELLSKGVVSQKAPDQYWLNQALFFNGNGVILIKEYRLLPSELRNV</sequence>
<feature type="compositionally biased region" description="Low complexity" evidence="1">
    <location>
        <begin position="8"/>
        <end position="23"/>
    </location>
</feature>
<dbReference type="Proteomes" id="UP001172630">
    <property type="component" value="Unassembled WGS sequence"/>
</dbReference>
<keyword evidence="3" id="KW-1185">Reference proteome</keyword>
<accession>A0ABT7KCR6</accession>
<feature type="region of interest" description="Disordered" evidence="1">
    <location>
        <begin position="1"/>
        <end position="50"/>
    </location>
</feature>